<reference evidence="7 8" key="1">
    <citation type="submission" date="2020-07" db="EMBL/GenBank/DDBJ databases">
        <title>The yeast mating-type switching endonuclease HO is a domesticated member of an unorthodox homing genetic element family.</title>
        <authorList>
            <person name="Coughlan A.Y."/>
            <person name="Lombardi L."/>
            <person name="Braun-Galleani S."/>
            <person name="Martos A.R."/>
            <person name="Galeote V."/>
            <person name="Bigey F."/>
            <person name="Dequin S."/>
            <person name="Byrne K.P."/>
            <person name="Wolfe K.H."/>
        </authorList>
    </citation>
    <scope>NUCLEOTIDE SEQUENCE [LARGE SCALE GENOMIC DNA]</scope>
    <source>
        <strain evidence="7 8">NRRL Y-6702</strain>
    </source>
</reference>
<dbReference type="InterPro" id="IPR030700">
    <property type="entry name" value="N-end_Aminoacyl_Trfase"/>
</dbReference>
<dbReference type="InterPro" id="IPR016181">
    <property type="entry name" value="Acyl_CoA_acyltransferase"/>
</dbReference>
<dbReference type="OrthoDB" id="74183at2759"/>
<keyword evidence="3" id="KW-0808">Transferase</keyword>
<evidence type="ECO:0000256" key="2">
    <source>
        <dbReference type="ARBA" id="ARBA00012025"/>
    </source>
</evidence>
<dbReference type="RefSeq" id="XP_037145043.1">
    <property type="nucleotide sequence ID" value="XM_037289148.1"/>
</dbReference>
<dbReference type="Proteomes" id="UP000509704">
    <property type="component" value="Chromosome 5"/>
</dbReference>
<dbReference type="InterPro" id="IPR007471">
    <property type="entry name" value="N-end_Aminoacyl_Trfase_N"/>
</dbReference>
<evidence type="ECO:0000259" key="5">
    <source>
        <dbReference type="Pfam" id="PF04376"/>
    </source>
</evidence>
<name>A0A7H9B4L1_ZYGMR</name>
<sequence length="504" mass="58513">MTERLIISAPFYIRESNTECGYCHGKKPIEQDYSLQSWSQFLQEDGDNIAFENATLGFQAESLSVEMYDKLCNIGFRRSGKFLYKTDMLRNCCRLYTIRTTSKQVRFSKELKTSVKRYKKSIRDDDVQDQKLSNSNNTTNREVDYFKEMIEGERNSNCFKCVFEPAVFTKEKYDLFVKYQENVHKDHINSEKSFKRFLCDSPFSEETIIGTQEEWDELNNWKDFKKNDRLKRLGPAHECYYYKNNLIAVAVVDILPSGISSVYFIWDPDYHKWSLGKLSALRELCITERLNLGYYYMGYYIEDCPKMAYKAKYGGELLDICRHEYIPIEKLKENVNLEKLFTFQNESSEVFSEQHLNDKLKGPPTLMDSKSNARNTADSVYGPEGTAVINANAAARKLSDLGIPYEVTQDRSIYGNHSETSTAKDYRNFPNVFPGLVPLPEILEMVEKGKLNMLNYGLLFYDTKLGNIRPMSNFEKESSHIKKLVCDIVRCIGLHNTIDALIII</sequence>
<dbReference type="AlphaFoldDB" id="A0A7H9B4L1"/>
<comment type="similarity">
    <text evidence="1">Belongs to the R-transferase family.</text>
</comment>
<evidence type="ECO:0000313" key="7">
    <source>
        <dbReference type="EMBL" id="QLG73316.1"/>
    </source>
</evidence>
<accession>A0A7H9B4L1</accession>
<evidence type="ECO:0000256" key="4">
    <source>
        <dbReference type="ARBA" id="ARBA00023315"/>
    </source>
</evidence>
<dbReference type="GeneID" id="59237058"/>
<dbReference type="GO" id="GO:0005737">
    <property type="term" value="C:cytoplasm"/>
    <property type="evidence" value="ECO:0007669"/>
    <property type="project" value="TreeGrafter"/>
</dbReference>
<feature type="domain" description="N-end rule aminoacyl transferase C-terminal" evidence="6">
    <location>
        <begin position="171"/>
        <end position="314"/>
    </location>
</feature>
<dbReference type="KEGG" id="zmk:HG535_0E04000"/>
<evidence type="ECO:0000259" key="6">
    <source>
        <dbReference type="Pfam" id="PF04377"/>
    </source>
</evidence>
<evidence type="ECO:0000313" key="8">
    <source>
        <dbReference type="Proteomes" id="UP000509704"/>
    </source>
</evidence>
<dbReference type="GO" id="GO:0004057">
    <property type="term" value="F:arginyl-tRNA--protein transferase activity"/>
    <property type="evidence" value="ECO:0007669"/>
    <property type="project" value="UniProtKB-EC"/>
</dbReference>
<dbReference type="EMBL" id="CP058608">
    <property type="protein sequence ID" value="QLG73316.1"/>
    <property type="molecule type" value="Genomic_DNA"/>
</dbReference>
<organism evidence="7 8">
    <name type="scientific">Zygotorulaspora mrakii</name>
    <name type="common">Zygosaccharomyces mrakii</name>
    <dbReference type="NCBI Taxonomy" id="42260"/>
    <lineage>
        <taxon>Eukaryota</taxon>
        <taxon>Fungi</taxon>
        <taxon>Dikarya</taxon>
        <taxon>Ascomycota</taxon>
        <taxon>Saccharomycotina</taxon>
        <taxon>Saccharomycetes</taxon>
        <taxon>Saccharomycetales</taxon>
        <taxon>Saccharomycetaceae</taxon>
        <taxon>Zygotorulaspora</taxon>
    </lineage>
</organism>
<dbReference type="PANTHER" id="PTHR21367">
    <property type="entry name" value="ARGININE-TRNA-PROTEIN TRANSFERASE 1"/>
    <property type="match status" value="1"/>
</dbReference>
<dbReference type="InterPro" id="IPR007472">
    <property type="entry name" value="N-end_Aminoacyl_Trfase_C"/>
</dbReference>
<dbReference type="SUPFAM" id="SSF55729">
    <property type="entry name" value="Acyl-CoA N-acyltransferases (Nat)"/>
    <property type="match status" value="1"/>
</dbReference>
<dbReference type="EC" id="2.3.2.8" evidence="2"/>
<dbReference type="Pfam" id="PF04377">
    <property type="entry name" value="ATE_C"/>
    <property type="match status" value="1"/>
</dbReference>
<keyword evidence="8" id="KW-1185">Reference proteome</keyword>
<gene>
    <name evidence="7" type="ORF">HG535_0E04000</name>
</gene>
<feature type="domain" description="N-end aminoacyl transferase N-terminal" evidence="5">
    <location>
        <begin position="19"/>
        <end position="112"/>
    </location>
</feature>
<proteinExistence type="inferred from homology"/>
<dbReference type="PANTHER" id="PTHR21367:SF1">
    <property type="entry name" value="ARGINYL-TRNA--PROTEIN TRANSFERASE 1"/>
    <property type="match status" value="1"/>
</dbReference>
<evidence type="ECO:0000256" key="3">
    <source>
        <dbReference type="ARBA" id="ARBA00022679"/>
    </source>
</evidence>
<dbReference type="Pfam" id="PF04376">
    <property type="entry name" value="ATE_N"/>
    <property type="match status" value="1"/>
</dbReference>
<protein>
    <recommendedName>
        <fullName evidence="2">arginyltransferase</fullName>
        <ecNumber evidence="2">2.3.2.8</ecNumber>
    </recommendedName>
</protein>
<keyword evidence="4" id="KW-0012">Acyltransferase</keyword>
<evidence type="ECO:0000256" key="1">
    <source>
        <dbReference type="ARBA" id="ARBA00009991"/>
    </source>
</evidence>